<dbReference type="eggNOG" id="ENOG503287S">
    <property type="taxonomic scope" value="Bacteria"/>
</dbReference>
<dbReference type="KEGG" id="cmd:B841_00360"/>
<keyword evidence="4" id="KW-1185">Reference proteome</keyword>
<feature type="domain" description="GXWXG" evidence="1">
    <location>
        <begin position="23"/>
        <end position="78"/>
    </location>
</feature>
<evidence type="ECO:0000259" key="1">
    <source>
        <dbReference type="Pfam" id="PF14231"/>
    </source>
</evidence>
<dbReference type="STRING" id="1224163.B841_00360"/>
<dbReference type="EMBL" id="CP003924">
    <property type="protein sequence ID" value="AGS33555.1"/>
    <property type="molecule type" value="Genomic_DNA"/>
</dbReference>
<reference evidence="3 4" key="1">
    <citation type="submission" date="2012-11" db="EMBL/GenBank/DDBJ databases">
        <title>The complete genome sequence of Corynebacterium maris Coryn-1 (=DSM 45190).</title>
        <authorList>
            <person name="Schaffert L."/>
            <person name="Albersmeier A."/>
            <person name="Kalinowski J."/>
            <person name="Ruckert C."/>
        </authorList>
    </citation>
    <scope>NUCLEOTIDE SEQUENCE [LARGE SCALE GENOMIC DNA]</scope>
    <source>
        <strain evidence="4">Coryn-1</strain>
    </source>
</reference>
<gene>
    <name evidence="3" type="ORF">B841_00360</name>
</gene>
<evidence type="ECO:0000313" key="3">
    <source>
        <dbReference type="EMBL" id="AGS33555.1"/>
    </source>
</evidence>
<dbReference type="Pfam" id="PF14232">
    <property type="entry name" value="DUF4334"/>
    <property type="match status" value="1"/>
</dbReference>
<evidence type="ECO:0000313" key="4">
    <source>
        <dbReference type="Proteomes" id="UP000015388"/>
    </source>
</evidence>
<name>S5SZ68_9CORY</name>
<dbReference type="Pfam" id="PF14231">
    <property type="entry name" value="GXWXG"/>
    <property type="match status" value="1"/>
</dbReference>
<organism evidence="3 4">
    <name type="scientific">Corynebacterium maris DSM 45190</name>
    <dbReference type="NCBI Taxonomy" id="1224163"/>
    <lineage>
        <taxon>Bacteria</taxon>
        <taxon>Bacillati</taxon>
        <taxon>Actinomycetota</taxon>
        <taxon>Actinomycetes</taxon>
        <taxon>Mycobacteriales</taxon>
        <taxon>Corynebacteriaceae</taxon>
        <taxon>Corynebacterium</taxon>
    </lineage>
</organism>
<proteinExistence type="predicted"/>
<dbReference type="HOGENOM" id="CLU_112092_0_0_11"/>
<accession>S5SZ68</accession>
<protein>
    <recommendedName>
        <fullName evidence="5">DUF4334 domain-containing protein</fullName>
    </recommendedName>
</protein>
<dbReference type="InterPro" id="IPR025568">
    <property type="entry name" value="DUF4334"/>
</dbReference>
<dbReference type="InterPro" id="IPR025951">
    <property type="entry name" value="GXWXG_dom"/>
</dbReference>
<feature type="domain" description="DUF4334" evidence="2">
    <location>
        <begin position="123"/>
        <end position="178"/>
    </location>
</feature>
<dbReference type="AlphaFoldDB" id="S5SZ68"/>
<sequence length="181" mass="19841">MGADPAALAAELAGGVSTFRALAIFDSLPAVPLKDMAGRWVGSEVPTGHVLDGLLGAYGWHGKCFYADNEADPLIFARGNAMFHVKPSLVPLSLAVKFPRLVRQRAIASVGRWLLPLLSTRRPQARLHVVDYRGVPTATMIYDAQPINDHFRRLDGDTLLGAMDLRGVPEPFFFLLRREHA</sequence>
<dbReference type="RefSeq" id="WP_020933490.1">
    <property type="nucleotide sequence ID" value="NC_021915.1"/>
</dbReference>
<dbReference type="OrthoDB" id="8905397at2"/>
<dbReference type="Gene3D" id="2.40.128.580">
    <property type="entry name" value="GXWXG domain"/>
    <property type="match status" value="1"/>
</dbReference>
<dbReference type="Proteomes" id="UP000015388">
    <property type="component" value="Chromosome"/>
</dbReference>
<evidence type="ECO:0000259" key="2">
    <source>
        <dbReference type="Pfam" id="PF14232"/>
    </source>
</evidence>
<dbReference type="PATRIC" id="fig|1224163.3.peg.72"/>
<evidence type="ECO:0008006" key="5">
    <source>
        <dbReference type="Google" id="ProtNLM"/>
    </source>
</evidence>